<keyword evidence="8" id="KW-0460">Magnesium</keyword>
<evidence type="ECO:0000313" key="12">
    <source>
        <dbReference type="Proteomes" id="UP000060487"/>
    </source>
</evidence>
<evidence type="ECO:0000256" key="9">
    <source>
        <dbReference type="ARBA" id="ARBA00038276"/>
    </source>
</evidence>
<evidence type="ECO:0000256" key="8">
    <source>
        <dbReference type="ARBA" id="ARBA00022842"/>
    </source>
</evidence>
<keyword evidence="6" id="KW-0547">Nucleotide-binding</keyword>
<evidence type="ECO:0000256" key="4">
    <source>
        <dbReference type="ARBA" id="ARBA00022695"/>
    </source>
</evidence>
<dbReference type="InterPro" id="IPR002934">
    <property type="entry name" value="Polymerase_NTP_transf_dom"/>
</dbReference>
<evidence type="ECO:0000256" key="6">
    <source>
        <dbReference type="ARBA" id="ARBA00022741"/>
    </source>
</evidence>
<name>A0ABR5SFB0_9BACT</name>
<dbReference type="Gene3D" id="3.30.460.10">
    <property type="entry name" value="Beta Polymerase, domain 2"/>
    <property type="match status" value="1"/>
</dbReference>
<evidence type="ECO:0000313" key="11">
    <source>
        <dbReference type="EMBL" id="KWT78140.1"/>
    </source>
</evidence>
<dbReference type="EMBL" id="LNQR01000120">
    <property type="protein sequence ID" value="KWT78140.1"/>
    <property type="molecule type" value="Genomic_DNA"/>
</dbReference>
<dbReference type="CDD" id="cd05403">
    <property type="entry name" value="NT_KNTase_like"/>
    <property type="match status" value="1"/>
</dbReference>
<keyword evidence="5" id="KW-0479">Metal-binding</keyword>
<gene>
    <name evidence="11" type="ORF">ASN18_3009</name>
</gene>
<dbReference type="PANTHER" id="PTHR33571:SF14">
    <property type="entry name" value="PROTEIN ADENYLYLTRANSFERASE MJ0435-RELATED"/>
    <property type="match status" value="1"/>
</dbReference>
<dbReference type="Pfam" id="PF01909">
    <property type="entry name" value="NTP_transf_2"/>
    <property type="match status" value="1"/>
</dbReference>
<comment type="cofactor">
    <cofactor evidence="1">
        <name>Mg(2+)</name>
        <dbReference type="ChEBI" id="CHEBI:18420"/>
    </cofactor>
</comment>
<keyword evidence="4" id="KW-0548">Nucleotidyltransferase</keyword>
<dbReference type="Proteomes" id="UP000060487">
    <property type="component" value="Unassembled WGS sequence"/>
</dbReference>
<feature type="domain" description="Polymerase nucleotidyl transferase" evidence="10">
    <location>
        <begin position="10"/>
        <end position="89"/>
    </location>
</feature>
<comment type="similarity">
    <text evidence="9">Belongs to the MntA antitoxin family.</text>
</comment>
<dbReference type="PANTHER" id="PTHR33571">
    <property type="entry name" value="SSL8005 PROTEIN"/>
    <property type="match status" value="1"/>
</dbReference>
<keyword evidence="2" id="KW-1277">Toxin-antitoxin system</keyword>
<keyword evidence="3" id="KW-0808">Transferase</keyword>
<protein>
    <submittedName>
        <fullName evidence="11">DNA polymerase III subunit beta</fullName>
    </submittedName>
</protein>
<dbReference type="RefSeq" id="WP_085053626.1">
    <property type="nucleotide sequence ID" value="NZ_LNQR01000120.1"/>
</dbReference>
<keyword evidence="7" id="KW-0067">ATP-binding</keyword>
<evidence type="ECO:0000256" key="2">
    <source>
        <dbReference type="ARBA" id="ARBA00022649"/>
    </source>
</evidence>
<dbReference type="SUPFAM" id="SSF81301">
    <property type="entry name" value="Nucleotidyltransferase"/>
    <property type="match status" value="1"/>
</dbReference>
<reference evidence="11 12" key="1">
    <citation type="submission" date="2015-11" db="EMBL/GenBank/DDBJ databases">
        <authorList>
            <person name="Lin W."/>
        </authorList>
    </citation>
    <scope>NUCLEOTIDE SEQUENCE [LARGE SCALE GENOMIC DNA]</scope>
    <source>
        <strain evidence="11 12">HCH-1</strain>
    </source>
</reference>
<evidence type="ECO:0000259" key="10">
    <source>
        <dbReference type="Pfam" id="PF01909"/>
    </source>
</evidence>
<evidence type="ECO:0000256" key="3">
    <source>
        <dbReference type="ARBA" id="ARBA00022679"/>
    </source>
</evidence>
<evidence type="ECO:0000256" key="5">
    <source>
        <dbReference type="ARBA" id="ARBA00022723"/>
    </source>
</evidence>
<proteinExistence type="inferred from homology"/>
<keyword evidence="12" id="KW-1185">Reference proteome</keyword>
<evidence type="ECO:0000256" key="1">
    <source>
        <dbReference type="ARBA" id="ARBA00001946"/>
    </source>
</evidence>
<accession>A0ABR5SFB0</accession>
<dbReference type="InterPro" id="IPR043519">
    <property type="entry name" value="NT_sf"/>
</dbReference>
<dbReference type="InterPro" id="IPR052038">
    <property type="entry name" value="Type-VII_TA_antitoxin"/>
</dbReference>
<evidence type="ECO:0000256" key="7">
    <source>
        <dbReference type="ARBA" id="ARBA00022840"/>
    </source>
</evidence>
<comment type="caution">
    <text evidence="11">The sequence shown here is derived from an EMBL/GenBank/DDBJ whole genome shotgun (WGS) entry which is preliminary data.</text>
</comment>
<sequence>MERNEAIRRLKQHEADLKQLGVEHLFIFGSTARDEANDGSDVDLFFDYEKGKFGLFELMDVKEYAAHILGCKTDIMTRDSLHKTLRQQIEAASVCVF</sequence>
<organism evidence="11 12">
    <name type="scientific">Candidatus Magnetominusculus xianensis</name>
    <dbReference type="NCBI Taxonomy" id="1748249"/>
    <lineage>
        <taxon>Bacteria</taxon>
        <taxon>Pseudomonadati</taxon>
        <taxon>Nitrospirota</taxon>
        <taxon>Nitrospiria</taxon>
        <taxon>Nitrospirales</taxon>
        <taxon>Nitrospiraceae</taxon>
        <taxon>Candidatus Magnetominusculus</taxon>
    </lineage>
</organism>